<dbReference type="EMBL" id="PXYT01000072">
    <property type="protein sequence ID" value="PSR24623.1"/>
    <property type="molecule type" value="Genomic_DNA"/>
</dbReference>
<sequence>MANSLITVHSEKDTLVKLPNGDEFYSVTVSYVATEFEGQPGIDGVESTAVGFLGIQKFVVFRSS</sequence>
<accession>A0A2T2WQX5</accession>
<protein>
    <submittedName>
        <fullName evidence="1">Uncharacterized protein</fullName>
    </submittedName>
</protein>
<proteinExistence type="predicted"/>
<name>A0A2T2WQX5_9FIRM</name>
<comment type="caution">
    <text evidence="1">The sequence shown here is derived from an EMBL/GenBank/DDBJ whole genome shotgun (WGS) entry which is preliminary data.</text>
</comment>
<gene>
    <name evidence="1" type="ORF">C7B43_18565</name>
</gene>
<reference evidence="1 2" key="1">
    <citation type="journal article" date="2014" name="BMC Genomics">
        <title>Comparison of environmental and isolate Sulfobacillus genomes reveals diverse carbon, sulfur, nitrogen, and hydrogen metabolisms.</title>
        <authorList>
            <person name="Justice N.B."/>
            <person name="Norman A."/>
            <person name="Brown C.T."/>
            <person name="Singh A."/>
            <person name="Thomas B.C."/>
            <person name="Banfield J.F."/>
        </authorList>
    </citation>
    <scope>NUCLEOTIDE SEQUENCE [LARGE SCALE GENOMIC DNA]</scope>
    <source>
        <strain evidence="1">AMDSBA1</strain>
    </source>
</reference>
<dbReference type="AlphaFoldDB" id="A0A2T2WQX5"/>
<evidence type="ECO:0000313" key="1">
    <source>
        <dbReference type="EMBL" id="PSR24623.1"/>
    </source>
</evidence>
<evidence type="ECO:0000313" key="2">
    <source>
        <dbReference type="Proteomes" id="UP000242699"/>
    </source>
</evidence>
<dbReference type="Proteomes" id="UP000242699">
    <property type="component" value="Unassembled WGS sequence"/>
</dbReference>
<organism evidence="1 2">
    <name type="scientific">Sulfobacillus benefaciens</name>
    <dbReference type="NCBI Taxonomy" id="453960"/>
    <lineage>
        <taxon>Bacteria</taxon>
        <taxon>Bacillati</taxon>
        <taxon>Bacillota</taxon>
        <taxon>Clostridia</taxon>
        <taxon>Eubacteriales</taxon>
        <taxon>Clostridiales Family XVII. Incertae Sedis</taxon>
        <taxon>Sulfobacillus</taxon>
    </lineage>
</organism>